<name>A0A6A6N0E9_HEVBR</name>
<dbReference type="AlphaFoldDB" id="A0A6A6N0E9"/>
<keyword evidence="1" id="KW-0677">Repeat</keyword>
<dbReference type="InterPro" id="IPR027417">
    <property type="entry name" value="P-loop_NTPase"/>
</dbReference>
<feature type="domain" description="NB-ARC" evidence="4">
    <location>
        <begin position="240"/>
        <end position="294"/>
    </location>
</feature>
<dbReference type="Gene3D" id="3.40.50.300">
    <property type="entry name" value="P-loop containing nucleotide triphosphate hydrolases"/>
    <property type="match status" value="1"/>
</dbReference>
<evidence type="ECO:0000256" key="1">
    <source>
        <dbReference type="ARBA" id="ARBA00022737"/>
    </source>
</evidence>
<dbReference type="EMBL" id="JAAGAX010000003">
    <property type="protein sequence ID" value="KAF2319672.1"/>
    <property type="molecule type" value="Genomic_DNA"/>
</dbReference>
<evidence type="ECO:0000259" key="5">
    <source>
        <dbReference type="Pfam" id="PF18052"/>
    </source>
</evidence>
<dbReference type="SUPFAM" id="SSF52540">
    <property type="entry name" value="P-loop containing nucleoside triphosphate hydrolases"/>
    <property type="match status" value="1"/>
</dbReference>
<organism evidence="6 7">
    <name type="scientific">Hevea brasiliensis</name>
    <name type="common">Para rubber tree</name>
    <name type="synonym">Siphonia brasiliensis</name>
    <dbReference type="NCBI Taxonomy" id="3981"/>
    <lineage>
        <taxon>Eukaryota</taxon>
        <taxon>Viridiplantae</taxon>
        <taxon>Streptophyta</taxon>
        <taxon>Embryophyta</taxon>
        <taxon>Tracheophyta</taxon>
        <taxon>Spermatophyta</taxon>
        <taxon>Magnoliopsida</taxon>
        <taxon>eudicotyledons</taxon>
        <taxon>Gunneridae</taxon>
        <taxon>Pentapetalae</taxon>
        <taxon>rosids</taxon>
        <taxon>fabids</taxon>
        <taxon>Malpighiales</taxon>
        <taxon>Euphorbiaceae</taxon>
        <taxon>Crotonoideae</taxon>
        <taxon>Micrandreae</taxon>
        <taxon>Hevea</taxon>
    </lineage>
</organism>
<dbReference type="Proteomes" id="UP000467840">
    <property type="component" value="Chromosome 10"/>
</dbReference>
<evidence type="ECO:0000256" key="3">
    <source>
        <dbReference type="ARBA" id="ARBA00022821"/>
    </source>
</evidence>
<dbReference type="PANTHER" id="PTHR19338">
    <property type="entry name" value="TRANSLOCASE OF INNER MITOCHONDRIAL MEMBRANE 13 HOMOLOG"/>
    <property type="match status" value="1"/>
</dbReference>
<dbReference type="Pfam" id="PF03242">
    <property type="entry name" value="LEA_3a"/>
    <property type="match status" value="1"/>
</dbReference>
<dbReference type="PANTHER" id="PTHR19338:SF37">
    <property type="entry name" value="DISEASE RESISTANCE PROTEIN RGA4"/>
    <property type="match status" value="1"/>
</dbReference>
<dbReference type="GO" id="GO:0043531">
    <property type="term" value="F:ADP binding"/>
    <property type="evidence" value="ECO:0007669"/>
    <property type="project" value="InterPro"/>
</dbReference>
<keyword evidence="7" id="KW-1185">Reference proteome</keyword>
<feature type="domain" description="Disease resistance N-terminal" evidence="5">
    <location>
        <begin position="69"/>
        <end position="152"/>
    </location>
</feature>
<proteinExistence type="predicted"/>
<dbReference type="Pfam" id="PF18052">
    <property type="entry name" value="Rx_N"/>
    <property type="match status" value="1"/>
</dbReference>
<evidence type="ECO:0000259" key="4">
    <source>
        <dbReference type="Pfam" id="PF00931"/>
    </source>
</evidence>
<keyword evidence="3" id="KW-0611">Plant defense</keyword>
<evidence type="ECO:0008006" key="8">
    <source>
        <dbReference type="Google" id="ProtNLM"/>
    </source>
</evidence>
<gene>
    <name evidence="6" type="ORF">GH714_017935</name>
</gene>
<dbReference type="InterPro" id="IPR004926">
    <property type="entry name" value="LEA_3a"/>
</dbReference>
<protein>
    <recommendedName>
        <fullName evidence="8">Rx N-terminal domain-containing protein</fullName>
    </recommendedName>
</protein>
<dbReference type="Pfam" id="PF00931">
    <property type="entry name" value="NB-ARC"/>
    <property type="match status" value="1"/>
</dbReference>
<keyword evidence="2" id="KW-0547">Nucleotide-binding</keyword>
<evidence type="ECO:0000313" key="7">
    <source>
        <dbReference type="Proteomes" id="UP000467840"/>
    </source>
</evidence>
<reference evidence="6 7" key="1">
    <citation type="journal article" date="2020" name="Mol. Plant">
        <title>The Chromosome-Based Rubber Tree Genome Provides New Insights into Spurge Genome Evolution and Rubber Biosynthesis.</title>
        <authorList>
            <person name="Liu J."/>
            <person name="Shi C."/>
            <person name="Shi C.C."/>
            <person name="Li W."/>
            <person name="Zhang Q.J."/>
            <person name="Zhang Y."/>
            <person name="Li K."/>
            <person name="Lu H.F."/>
            <person name="Shi C."/>
            <person name="Zhu S.T."/>
            <person name="Xiao Z.Y."/>
            <person name="Nan H."/>
            <person name="Yue Y."/>
            <person name="Zhu X.G."/>
            <person name="Wu Y."/>
            <person name="Hong X.N."/>
            <person name="Fan G.Y."/>
            <person name="Tong Y."/>
            <person name="Zhang D."/>
            <person name="Mao C.L."/>
            <person name="Liu Y.L."/>
            <person name="Hao S.J."/>
            <person name="Liu W.Q."/>
            <person name="Lv M.Q."/>
            <person name="Zhang H.B."/>
            <person name="Liu Y."/>
            <person name="Hu-Tang G.R."/>
            <person name="Wang J.P."/>
            <person name="Wang J.H."/>
            <person name="Sun Y.H."/>
            <person name="Ni S.B."/>
            <person name="Chen W.B."/>
            <person name="Zhang X.C."/>
            <person name="Jiao Y.N."/>
            <person name="Eichler E.E."/>
            <person name="Li G.H."/>
            <person name="Liu X."/>
            <person name="Gao L.Z."/>
        </authorList>
    </citation>
    <scope>NUCLEOTIDE SEQUENCE [LARGE SCALE GENOMIC DNA]</scope>
    <source>
        <strain evidence="7">cv. GT1</strain>
        <tissue evidence="6">Leaf</tissue>
    </source>
</reference>
<comment type="caution">
    <text evidence="6">The sequence shown here is derived from an EMBL/GenBank/DDBJ whole genome shotgun (WGS) entry which is preliminary data.</text>
</comment>
<sequence length="320" mass="36262">MARSFSNAKVLSAFITKANRRGFSAAAAVPQGVVSTVKKTAEEKIGFAKKVAWIPDPRNGCYRPENGLLHRLNSIDFMKYIGQGQVLTQLKKWEKMLKRIHAVLEDAEEKQTANRLVEIWLSDLRDLAYDLEDIIDELATEVQRHNLEDKSVRTNNKVQNCFSIMCNGVNVNLSTVKFNAEMVSKIEKAGARLDEIIKQKDELRLAEYTRRRVSHVTERPPSTSLVNEAKVYGREEDKKAMLKLLNAETNDAEVSVIPIIGMGGLGKTTLAQLVYNDAILEFDLKAWVSVGEDFDVSGSPKQFFFNWEIVVMMKIWIHSR</sequence>
<accession>A0A6A6N0E9</accession>
<dbReference type="GO" id="GO:0006952">
    <property type="term" value="P:defense response"/>
    <property type="evidence" value="ECO:0007669"/>
    <property type="project" value="UniProtKB-KW"/>
</dbReference>
<evidence type="ECO:0000313" key="6">
    <source>
        <dbReference type="EMBL" id="KAF2319672.1"/>
    </source>
</evidence>
<evidence type="ECO:0000256" key="2">
    <source>
        <dbReference type="ARBA" id="ARBA00022741"/>
    </source>
</evidence>
<dbReference type="InterPro" id="IPR041118">
    <property type="entry name" value="Rx_N"/>
</dbReference>
<dbReference type="Gene3D" id="1.20.5.4130">
    <property type="match status" value="1"/>
</dbReference>
<dbReference type="InterPro" id="IPR002182">
    <property type="entry name" value="NB-ARC"/>
</dbReference>